<keyword evidence="3" id="KW-0347">Helicase</keyword>
<keyword evidence="2" id="KW-0378">Hydrolase</keyword>
<proteinExistence type="predicted"/>
<evidence type="ECO:0000256" key="3">
    <source>
        <dbReference type="ARBA" id="ARBA00022806"/>
    </source>
</evidence>
<dbReference type="InterPro" id="IPR027417">
    <property type="entry name" value="P-loop_NTPase"/>
</dbReference>
<keyword evidence="1" id="KW-0547">Nucleotide-binding</keyword>
<dbReference type="GO" id="GO:0005524">
    <property type="term" value="F:ATP binding"/>
    <property type="evidence" value="ECO:0007669"/>
    <property type="project" value="UniProtKB-KW"/>
</dbReference>
<dbReference type="AlphaFoldDB" id="A0A3P8AMK5"/>
<dbReference type="SUPFAM" id="SSF52540">
    <property type="entry name" value="P-loop containing nucleoside triphosphate hydrolases"/>
    <property type="match status" value="1"/>
</dbReference>
<dbReference type="GO" id="GO:0003723">
    <property type="term" value="F:RNA binding"/>
    <property type="evidence" value="ECO:0007669"/>
    <property type="project" value="TreeGrafter"/>
</dbReference>
<dbReference type="Pfam" id="PF00271">
    <property type="entry name" value="Helicase_C"/>
    <property type="match status" value="1"/>
</dbReference>
<dbReference type="GO" id="GO:0000462">
    <property type="term" value="P:maturation of SSU-rRNA from tricistronic rRNA transcript (SSU-rRNA, 5.8S rRNA, LSU-rRNA)"/>
    <property type="evidence" value="ECO:0007669"/>
    <property type="project" value="TreeGrafter"/>
</dbReference>
<evidence type="ECO:0000313" key="7">
    <source>
        <dbReference type="Proteomes" id="UP000269396"/>
    </source>
</evidence>
<dbReference type="Proteomes" id="UP000269396">
    <property type="component" value="Unassembled WGS sequence"/>
</dbReference>
<dbReference type="GO" id="GO:0005730">
    <property type="term" value="C:nucleolus"/>
    <property type="evidence" value="ECO:0007669"/>
    <property type="project" value="TreeGrafter"/>
</dbReference>
<evidence type="ECO:0000256" key="1">
    <source>
        <dbReference type="ARBA" id="ARBA00022741"/>
    </source>
</evidence>
<dbReference type="PANTHER" id="PTHR18934">
    <property type="entry name" value="ATP-DEPENDENT RNA HELICASE"/>
    <property type="match status" value="1"/>
</dbReference>
<keyword evidence="7" id="KW-1185">Reference proteome</keyword>
<dbReference type="GO" id="GO:0016787">
    <property type="term" value="F:hydrolase activity"/>
    <property type="evidence" value="ECO:0007669"/>
    <property type="project" value="UniProtKB-KW"/>
</dbReference>
<gene>
    <name evidence="6" type="ORF">SMTD_LOCUS4316</name>
</gene>
<dbReference type="Gene3D" id="3.40.50.300">
    <property type="entry name" value="P-loop containing nucleotide triphosphate hydrolases"/>
    <property type="match status" value="1"/>
</dbReference>
<protein>
    <recommendedName>
        <fullName evidence="5">Helicase C-terminal domain-containing protein</fullName>
    </recommendedName>
</protein>
<sequence>MERQQSVFQPPPENHRLIVVATNVAETSITIPNIRFVVDTGKVSCFWLFFFHSVY</sequence>
<keyword evidence="4" id="KW-0067">ATP-binding</keyword>
<dbReference type="EMBL" id="UZAL01011515">
    <property type="protein sequence ID" value="VDP05320.1"/>
    <property type="molecule type" value="Genomic_DNA"/>
</dbReference>
<dbReference type="GO" id="GO:0004386">
    <property type="term" value="F:helicase activity"/>
    <property type="evidence" value="ECO:0007669"/>
    <property type="project" value="UniProtKB-KW"/>
</dbReference>
<organism evidence="6 7">
    <name type="scientific">Schistosoma mattheei</name>
    <dbReference type="NCBI Taxonomy" id="31246"/>
    <lineage>
        <taxon>Eukaryota</taxon>
        <taxon>Metazoa</taxon>
        <taxon>Spiralia</taxon>
        <taxon>Lophotrochozoa</taxon>
        <taxon>Platyhelminthes</taxon>
        <taxon>Trematoda</taxon>
        <taxon>Digenea</taxon>
        <taxon>Strigeidida</taxon>
        <taxon>Schistosomatoidea</taxon>
        <taxon>Schistosomatidae</taxon>
        <taxon>Schistosoma</taxon>
    </lineage>
</organism>
<dbReference type="InterPro" id="IPR001650">
    <property type="entry name" value="Helicase_C-like"/>
</dbReference>
<evidence type="ECO:0000256" key="4">
    <source>
        <dbReference type="ARBA" id="ARBA00022840"/>
    </source>
</evidence>
<feature type="domain" description="Helicase C-terminal" evidence="5">
    <location>
        <begin position="4"/>
        <end position="40"/>
    </location>
</feature>
<accession>A0A3P8AMK5</accession>
<evidence type="ECO:0000313" key="6">
    <source>
        <dbReference type="EMBL" id="VDP05320.1"/>
    </source>
</evidence>
<name>A0A3P8AMK5_9TREM</name>
<evidence type="ECO:0000259" key="5">
    <source>
        <dbReference type="Pfam" id="PF00271"/>
    </source>
</evidence>
<dbReference type="PANTHER" id="PTHR18934:SF99">
    <property type="entry name" value="ATP-DEPENDENT RNA HELICASE DHX37-RELATED"/>
    <property type="match status" value="1"/>
</dbReference>
<reference evidence="6 7" key="1">
    <citation type="submission" date="2018-11" db="EMBL/GenBank/DDBJ databases">
        <authorList>
            <consortium name="Pathogen Informatics"/>
        </authorList>
    </citation>
    <scope>NUCLEOTIDE SEQUENCE [LARGE SCALE GENOMIC DNA]</scope>
    <source>
        <strain>Denwood</strain>
        <strain evidence="7">Zambia</strain>
    </source>
</reference>
<evidence type="ECO:0000256" key="2">
    <source>
        <dbReference type="ARBA" id="ARBA00022801"/>
    </source>
</evidence>